<dbReference type="EMBL" id="JAIMJA010000005">
    <property type="protein sequence ID" value="MCE2594449.1"/>
    <property type="molecule type" value="Genomic_DNA"/>
</dbReference>
<dbReference type="CDD" id="cd03445">
    <property type="entry name" value="Thioesterase_II_repeat2"/>
    <property type="match status" value="1"/>
</dbReference>
<feature type="domain" description="Acyl-CoA thioesterase-like N-terminal HotDog" evidence="4">
    <location>
        <begin position="31"/>
        <end position="108"/>
    </location>
</feature>
<evidence type="ECO:0000256" key="1">
    <source>
        <dbReference type="ARBA" id="ARBA00006538"/>
    </source>
</evidence>
<feature type="domain" description="Acyl-CoA thioesterase 2 C-terminal" evidence="3">
    <location>
        <begin position="149"/>
        <end position="281"/>
    </location>
</feature>
<evidence type="ECO:0000256" key="2">
    <source>
        <dbReference type="ARBA" id="ARBA00022801"/>
    </source>
</evidence>
<name>A0ABS8W641_9GAMM</name>
<proteinExistence type="inferred from homology"/>
<evidence type="ECO:0000259" key="3">
    <source>
        <dbReference type="Pfam" id="PF02551"/>
    </source>
</evidence>
<dbReference type="NCBIfam" id="TIGR00189">
    <property type="entry name" value="tesB"/>
    <property type="match status" value="1"/>
</dbReference>
<evidence type="ECO:0000313" key="6">
    <source>
        <dbReference type="Proteomes" id="UP001201273"/>
    </source>
</evidence>
<dbReference type="Pfam" id="PF02551">
    <property type="entry name" value="Acyl_CoA_thio"/>
    <property type="match status" value="1"/>
</dbReference>
<organism evidence="5 6">
    <name type="scientific">Motilimonas cestriensis</name>
    <dbReference type="NCBI Taxonomy" id="2742685"/>
    <lineage>
        <taxon>Bacteria</taxon>
        <taxon>Pseudomonadati</taxon>
        <taxon>Pseudomonadota</taxon>
        <taxon>Gammaproteobacteria</taxon>
        <taxon>Alteromonadales</taxon>
        <taxon>Alteromonadales genera incertae sedis</taxon>
        <taxon>Motilimonas</taxon>
    </lineage>
</organism>
<sequence>MSKVLTDLLSQLQLERIENTLYRGQSQDLGFGAVFGGQVLGQALSAAKETVEEQRKVHSLHCYFLLAGDVNQPIVYDVEAIRDGGTISTRRIKAIQNGKDIFYMTASFKVPERGFEHQDKMPDVPAPEELESEQDFALKHRELLPEYIREKFICDRPIEIRPVKMVNPLAPEVSEPKRAVWMKARGAMPDDLRVHQYLLAYASDFNFLPTALYPHGESFFSPQMQVVTIDHSMWFHHEFRFDEWLLYEIDSQAAAGGTGLVRGKIFNREGLLVASTIQEGLIRKRPEKKS</sequence>
<reference evidence="5 6" key="1">
    <citation type="journal article" date="2022" name="Environ. Microbiol. Rep.">
        <title>Eco-phylogenetic analyses reveal divergent evolution of vitamin B12 metabolism in the marine bacterial family 'Psychromonadaceae'.</title>
        <authorList>
            <person name="Jin X."/>
            <person name="Yang Y."/>
            <person name="Cao H."/>
            <person name="Gao B."/>
            <person name="Zhao Z."/>
        </authorList>
    </citation>
    <scope>NUCLEOTIDE SEQUENCE [LARGE SCALE GENOMIC DNA]</scope>
    <source>
        <strain evidence="5 6">MKS20</strain>
    </source>
</reference>
<dbReference type="SUPFAM" id="SSF54637">
    <property type="entry name" value="Thioesterase/thiol ester dehydrase-isomerase"/>
    <property type="match status" value="2"/>
</dbReference>
<dbReference type="InterPro" id="IPR042171">
    <property type="entry name" value="Acyl-CoA_hotdog"/>
</dbReference>
<keyword evidence="6" id="KW-1185">Reference proteome</keyword>
<dbReference type="InterPro" id="IPR003703">
    <property type="entry name" value="Acyl_CoA_thio"/>
</dbReference>
<dbReference type="Proteomes" id="UP001201273">
    <property type="component" value="Unassembled WGS sequence"/>
</dbReference>
<evidence type="ECO:0000313" key="5">
    <source>
        <dbReference type="EMBL" id="MCE2594449.1"/>
    </source>
</evidence>
<dbReference type="PANTHER" id="PTHR11066:SF34">
    <property type="entry name" value="ACYL-COENZYME A THIOESTERASE 8"/>
    <property type="match status" value="1"/>
</dbReference>
<protein>
    <submittedName>
        <fullName evidence="5">Acyl-CoA thioesterase II</fullName>
    </submittedName>
</protein>
<dbReference type="RefSeq" id="WP_233051992.1">
    <property type="nucleotide sequence ID" value="NZ_JAIMJA010000005.1"/>
</dbReference>
<dbReference type="InterPro" id="IPR025652">
    <property type="entry name" value="TesB_C"/>
</dbReference>
<dbReference type="PANTHER" id="PTHR11066">
    <property type="entry name" value="ACYL-COA THIOESTERASE"/>
    <property type="match status" value="1"/>
</dbReference>
<dbReference type="Gene3D" id="2.40.160.210">
    <property type="entry name" value="Acyl-CoA thioesterase, double hotdog domain"/>
    <property type="match status" value="1"/>
</dbReference>
<comment type="caution">
    <text evidence="5">The sequence shown here is derived from an EMBL/GenBank/DDBJ whole genome shotgun (WGS) entry which is preliminary data.</text>
</comment>
<accession>A0ABS8W641</accession>
<gene>
    <name evidence="5" type="primary">tesB</name>
    <name evidence="5" type="ORF">K6Y31_06450</name>
</gene>
<comment type="similarity">
    <text evidence="1">Belongs to the C/M/P thioester hydrolase family.</text>
</comment>
<evidence type="ECO:0000259" key="4">
    <source>
        <dbReference type="Pfam" id="PF13622"/>
    </source>
</evidence>
<keyword evidence="2" id="KW-0378">Hydrolase</keyword>
<dbReference type="Pfam" id="PF13622">
    <property type="entry name" value="4HBT_3"/>
    <property type="match status" value="1"/>
</dbReference>
<dbReference type="InterPro" id="IPR029069">
    <property type="entry name" value="HotDog_dom_sf"/>
</dbReference>
<dbReference type="InterPro" id="IPR049449">
    <property type="entry name" value="TesB_ACOT8-like_N"/>
</dbReference>
<dbReference type="CDD" id="cd03444">
    <property type="entry name" value="Thioesterase_II_repeat1"/>
    <property type="match status" value="1"/>
</dbReference>